<dbReference type="Proteomes" id="UP000264002">
    <property type="component" value="Unassembled WGS sequence"/>
</dbReference>
<dbReference type="PROSITE" id="PS51186">
    <property type="entry name" value="GNAT"/>
    <property type="match status" value="1"/>
</dbReference>
<dbReference type="Pfam" id="PF00583">
    <property type="entry name" value="Acetyltransf_1"/>
    <property type="match status" value="1"/>
</dbReference>
<evidence type="ECO:0000313" key="4">
    <source>
        <dbReference type="EMBL" id="RFU96039.1"/>
    </source>
</evidence>
<evidence type="ECO:0000259" key="3">
    <source>
        <dbReference type="PROSITE" id="PS51186"/>
    </source>
</evidence>
<dbReference type="InterPro" id="IPR000182">
    <property type="entry name" value="GNAT_dom"/>
</dbReference>
<dbReference type="PANTHER" id="PTHR43420">
    <property type="entry name" value="ACETYLTRANSFERASE"/>
    <property type="match status" value="1"/>
</dbReference>
<dbReference type="InterPro" id="IPR050680">
    <property type="entry name" value="YpeA/RimI_acetyltransf"/>
</dbReference>
<dbReference type="InterPro" id="IPR016181">
    <property type="entry name" value="Acyl_CoA_acyltransferase"/>
</dbReference>
<gene>
    <name evidence="4" type="ORF">DYP60_00165</name>
</gene>
<sequence length="284" mass="32813">MNIIQCNVLTTEQKQHMEALYALCCIQEPLKQELFLGNDMNVEPEKPCFFLGYEEVELVSFLTAFFPTKEEVEFTGFTHPEQRRRGYMTSLIDTAIPHFSHSTYTQALCIREKGSQSGEEYLSKRYPTIARSEFLLELKSNVWNSSTDVGTLTLVTMQTKDAAVKILSEIFEQEEEISHQHLHFLLSRPDGQVYLYWVGGVLIGTLNVHYLCNEVAMIHAVGIHKDYRRRGYGYQMMISLLNTLTQRTALVRLEVESNNAPAFALYQKLGFYTLNRTDYHAMFF</sequence>
<dbReference type="GO" id="GO:0016747">
    <property type="term" value="F:acyltransferase activity, transferring groups other than amino-acyl groups"/>
    <property type="evidence" value="ECO:0007669"/>
    <property type="project" value="InterPro"/>
</dbReference>
<dbReference type="SUPFAM" id="SSF55729">
    <property type="entry name" value="Acyl-CoA N-acyltransferases (Nat)"/>
    <property type="match status" value="1"/>
</dbReference>
<evidence type="ECO:0000256" key="2">
    <source>
        <dbReference type="ARBA" id="ARBA00023315"/>
    </source>
</evidence>
<reference evidence="5" key="1">
    <citation type="submission" date="2018-08" db="EMBL/GenBank/DDBJ databases">
        <authorList>
            <person name="Grouzdev D.S."/>
            <person name="Krutkina M.S."/>
        </authorList>
    </citation>
    <scope>NUCLEOTIDE SEQUENCE [LARGE SCALE GENOMIC DNA]</scope>
    <source>
        <strain evidence="5">4-11</strain>
    </source>
</reference>
<name>A0A372MJU4_9SPIR</name>
<dbReference type="PANTHER" id="PTHR43420:SF12">
    <property type="entry name" value="N-ACETYLTRANSFERASE DOMAIN-CONTAINING PROTEIN"/>
    <property type="match status" value="1"/>
</dbReference>
<dbReference type="EMBL" id="QUWK01000001">
    <property type="protein sequence ID" value="RFU96039.1"/>
    <property type="molecule type" value="Genomic_DNA"/>
</dbReference>
<keyword evidence="5" id="KW-1185">Reference proteome</keyword>
<dbReference type="RefSeq" id="WP_117328857.1">
    <property type="nucleotide sequence ID" value="NZ_QUWK01000001.1"/>
</dbReference>
<protein>
    <submittedName>
        <fullName evidence="4">GNAT family N-acetyltransferase</fullName>
    </submittedName>
</protein>
<comment type="caution">
    <text evidence="4">The sequence shown here is derived from an EMBL/GenBank/DDBJ whole genome shotgun (WGS) entry which is preliminary data.</text>
</comment>
<evidence type="ECO:0000256" key="1">
    <source>
        <dbReference type="ARBA" id="ARBA00022679"/>
    </source>
</evidence>
<dbReference type="Gene3D" id="3.40.630.30">
    <property type="match status" value="1"/>
</dbReference>
<proteinExistence type="predicted"/>
<evidence type="ECO:0000313" key="5">
    <source>
        <dbReference type="Proteomes" id="UP000264002"/>
    </source>
</evidence>
<accession>A0A372MJU4</accession>
<organism evidence="4 5">
    <name type="scientific">Sphaerochaeta halotolerans</name>
    <dbReference type="NCBI Taxonomy" id="2293840"/>
    <lineage>
        <taxon>Bacteria</taxon>
        <taxon>Pseudomonadati</taxon>
        <taxon>Spirochaetota</taxon>
        <taxon>Spirochaetia</taxon>
        <taxon>Spirochaetales</taxon>
        <taxon>Sphaerochaetaceae</taxon>
        <taxon>Sphaerochaeta</taxon>
    </lineage>
</organism>
<dbReference type="AlphaFoldDB" id="A0A372MJU4"/>
<reference evidence="4 5" key="2">
    <citation type="submission" date="2018-09" db="EMBL/GenBank/DDBJ databases">
        <title>Genome of Sphaerochaeta halotolerans strain 4-11.</title>
        <authorList>
            <person name="Nazina T.N."/>
            <person name="Sokolova D.S."/>
        </authorList>
    </citation>
    <scope>NUCLEOTIDE SEQUENCE [LARGE SCALE GENOMIC DNA]</scope>
    <source>
        <strain evidence="4 5">4-11</strain>
    </source>
</reference>
<keyword evidence="1 4" id="KW-0808">Transferase</keyword>
<feature type="domain" description="N-acetyltransferase" evidence="3">
    <location>
        <begin position="152"/>
        <end position="284"/>
    </location>
</feature>
<dbReference type="CDD" id="cd04301">
    <property type="entry name" value="NAT_SF"/>
    <property type="match status" value="1"/>
</dbReference>
<keyword evidence="2" id="KW-0012">Acyltransferase</keyword>